<evidence type="ECO:0000256" key="1">
    <source>
        <dbReference type="ARBA" id="ARBA00023125"/>
    </source>
</evidence>
<evidence type="ECO:0000259" key="2">
    <source>
        <dbReference type="PROSITE" id="PS50937"/>
    </source>
</evidence>
<dbReference type="GO" id="GO:0003677">
    <property type="term" value="F:DNA binding"/>
    <property type="evidence" value="ECO:0007669"/>
    <property type="project" value="UniProtKB-KW"/>
</dbReference>
<dbReference type="PANTHER" id="PTHR30204:SF58">
    <property type="entry name" value="HTH-TYPE TRANSCRIPTIONAL REGULATOR YFMP"/>
    <property type="match status" value="1"/>
</dbReference>
<gene>
    <name evidence="3" type="ORF">GORHZ_022_00110</name>
</gene>
<dbReference type="Pfam" id="PF13411">
    <property type="entry name" value="MerR_1"/>
    <property type="match status" value="1"/>
</dbReference>
<evidence type="ECO:0000313" key="4">
    <source>
        <dbReference type="Proteomes" id="UP000008363"/>
    </source>
</evidence>
<dbReference type="SMART" id="SM00422">
    <property type="entry name" value="HTH_MERR"/>
    <property type="match status" value="1"/>
</dbReference>
<dbReference type="InterPro" id="IPR009061">
    <property type="entry name" value="DNA-bd_dom_put_sf"/>
</dbReference>
<protein>
    <submittedName>
        <fullName evidence="3">Putative MerR family transcriptional regulator</fullName>
    </submittedName>
</protein>
<organism evidence="3 4">
    <name type="scientific">Gordonia rhizosphera NBRC 16068</name>
    <dbReference type="NCBI Taxonomy" id="1108045"/>
    <lineage>
        <taxon>Bacteria</taxon>
        <taxon>Bacillati</taxon>
        <taxon>Actinomycetota</taxon>
        <taxon>Actinomycetes</taxon>
        <taxon>Mycobacteriales</taxon>
        <taxon>Gordoniaceae</taxon>
        <taxon>Gordonia</taxon>
    </lineage>
</organism>
<evidence type="ECO:0000313" key="3">
    <source>
        <dbReference type="EMBL" id="GAB88439.1"/>
    </source>
</evidence>
<dbReference type="PROSITE" id="PS50937">
    <property type="entry name" value="HTH_MERR_2"/>
    <property type="match status" value="1"/>
</dbReference>
<proteinExistence type="predicted"/>
<dbReference type="AlphaFoldDB" id="K6WPH7"/>
<dbReference type="PANTHER" id="PTHR30204">
    <property type="entry name" value="REDOX-CYCLING DRUG-SENSING TRANSCRIPTIONAL ACTIVATOR SOXR"/>
    <property type="match status" value="1"/>
</dbReference>
<keyword evidence="1" id="KW-0238">DNA-binding</keyword>
<dbReference type="PRINTS" id="PR00040">
    <property type="entry name" value="HTHMERR"/>
</dbReference>
<dbReference type="InterPro" id="IPR047057">
    <property type="entry name" value="MerR_fam"/>
</dbReference>
<dbReference type="RefSeq" id="WP_006329841.1">
    <property type="nucleotide sequence ID" value="NZ_BAHC01000022.1"/>
</dbReference>
<comment type="caution">
    <text evidence="3">The sequence shown here is derived from an EMBL/GenBank/DDBJ whole genome shotgun (WGS) entry which is preliminary data.</text>
</comment>
<keyword evidence="4" id="KW-1185">Reference proteome</keyword>
<dbReference type="EMBL" id="BAHC01000022">
    <property type="protein sequence ID" value="GAB88439.1"/>
    <property type="molecule type" value="Genomic_DNA"/>
</dbReference>
<dbReference type="Proteomes" id="UP000008363">
    <property type="component" value="Unassembled WGS sequence"/>
</dbReference>
<name>K6WPH7_9ACTN</name>
<reference evidence="3 4" key="1">
    <citation type="submission" date="2012-08" db="EMBL/GenBank/DDBJ databases">
        <title>Whole genome shotgun sequence of Gordonia rhizosphera NBRC 16068.</title>
        <authorList>
            <person name="Takarada H."/>
            <person name="Isaki S."/>
            <person name="Hosoyama A."/>
            <person name="Tsuchikane K."/>
            <person name="Katsumata H."/>
            <person name="Baba S."/>
            <person name="Ohji S."/>
            <person name="Yamazaki S."/>
            <person name="Fujita N."/>
        </authorList>
    </citation>
    <scope>NUCLEOTIDE SEQUENCE [LARGE SCALE GENOMIC DNA]</scope>
    <source>
        <strain evidence="3 4">NBRC 16068</strain>
    </source>
</reference>
<dbReference type="Gene3D" id="1.10.1660.10">
    <property type="match status" value="1"/>
</dbReference>
<dbReference type="STRING" id="1108045.GORHZ_022_00110"/>
<dbReference type="InterPro" id="IPR000551">
    <property type="entry name" value="MerR-type_HTH_dom"/>
</dbReference>
<feature type="domain" description="HTH merR-type" evidence="2">
    <location>
        <begin position="13"/>
        <end position="81"/>
    </location>
</feature>
<sequence length="104" mass="11607">MTRPSHVRAEQGVYGISVAAELSGVGLQTLRLYERRALVRPGRTQGGTRRYSDNDIARIRRITDLVEAGINLAGVSRILDLEDENEQLKVQLRASAHLPERQSN</sequence>
<dbReference type="SUPFAM" id="SSF46955">
    <property type="entry name" value="Putative DNA-binding domain"/>
    <property type="match status" value="1"/>
</dbReference>
<dbReference type="GO" id="GO:0003700">
    <property type="term" value="F:DNA-binding transcription factor activity"/>
    <property type="evidence" value="ECO:0007669"/>
    <property type="project" value="InterPro"/>
</dbReference>
<accession>K6WPH7</accession>
<dbReference type="eggNOG" id="COG0789">
    <property type="taxonomic scope" value="Bacteria"/>
</dbReference>